<keyword evidence="2" id="KW-1185">Reference proteome</keyword>
<name>A0A0B0PZA8_GOSAR</name>
<organism evidence="1 2">
    <name type="scientific">Gossypium arboreum</name>
    <name type="common">Tree cotton</name>
    <name type="synonym">Gossypium nanking</name>
    <dbReference type="NCBI Taxonomy" id="29729"/>
    <lineage>
        <taxon>Eukaryota</taxon>
        <taxon>Viridiplantae</taxon>
        <taxon>Streptophyta</taxon>
        <taxon>Embryophyta</taxon>
        <taxon>Tracheophyta</taxon>
        <taxon>Spermatophyta</taxon>
        <taxon>Magnoliopsida</taxon>
        <taxon>eudicotyledons</taxon>
        <taxon>Gunneridae</taxon>
        <taxon>Pentapetalae</taxon>
        <taxon>rosids</taxon>
        <taxon>malvids</taxon>
        <taxon>Malvales</taxon>
        <taxon>Malvaceae</taxon>
        <taxon>Malvoideae</taxon>
        <taxon>Gossypium</taxon>
    </lineage>
</organism>
<reference evidence="2" key="1">
    <citation type="submission" date="2014-09" db="EMBL/GenBank/DDBJ databases">
        <authorList>
            <person name="Mudge J."/>
            <person name="Ramaraj T."/>
            <person name="Lindquist I.E."/>
            <person name="Bharti A.K."/>
            <person name="Sundararajan A."/>
            <person name="Cameron C.T."/>
            <person name="Woodward J.E."/>
            <person name="May G.D."/>
            <person name="Brubaker C."/>
            <person name="Broadhvest J."/>
            <person name="Wilkins T.A."/>
        </authorList>
    </citation>
    <scope>NUCLEOTIDE SEQUENCE</scope>
    <source>
        <strain evidence="2">cv. AKA8401</strain>
    </source>
</reference>
<dbReference type="AlphaFoldDB" id="A0A0B0PZA8"/>
<dbReference type="EMBL" id="KN452267">
    <property type="protein sequence ID" value="KHG29824.1"/>
    <property type="molecule type" value="Genomic_DNA"/>
</dbReference>
<dbReference type="Proteomes" id="UP000032142">
    <property type="component" value="Unassembled WGS sequence"/>
</dbReference>
<gene>
    <name evidence="1" type="ORF">F383_13188</name>
</gene>
<protein>
    <submittedName>
        <fullName evidence="1">Uncharacterized protein</fullName>
    </submittedName>
</protein>
<evidence type="ECO:0000313" key="2">
    <source>
        <dbReference type="Proteomes" id="UP000032142"/>
    </source>
</evidence>
<accession>A0A0B0PZA8</accession>
<sequence length="66" mass="7214">MLHNHVSLGVEIEMKLVCSTRSHTRACKLAVLHKSVYPSGLAWASIRPNTRACVATLKGTQARRTG</sequence>
<proteinExistence type="predicted"/>
<evidence type="ECO:0000313" key="1">
    <source>
        <dbReference type="EMBL" id="KHG29824.1"/>
    </source>
</evidence>